<proteinExistence type="inferred from homology"/>
<protein>
    <recommendedName>
        <fullName evidence="8">Major facilitator superfamily (MFS) profile domain-containing protein</fullName>
    </recommendedName>
</protein>
<feature type="transmembrane region" description="Helical" evidence="7">
    <location>
        <begin position="433"/>
        <end position="456"/>
    </location>
</feature>
<evidence type="ECO:0000256" key="6">
    <source>
        <dbReference type="SAM" id="MobiDB-lite"/>
    </source>
</evidence>
<dbReference type="PANTHER" id="PTHR16172:SF41">
    <property type="entry name" value="MAJOR FACILITATOR SUPERFAMILY DOMAIN-CONTAINING PROTEIN 6-LIKE"/>
    <property type="match status" value="1"/>
</dbReference>
<dbReference type="GO" id="GO:0016020">
    <property type="term" value="C:membrane"/>
    <property type="evidence" value="ECO:0007669"/>
    <property type="project" value="UniProtKB-SubCell"/>
</dbReference>
<comment type="subcellular location">
    <subcellularLocation>
        <location evidence="1">Membrane</location>
        <topology evidence="1">Multi-pass membrane protein</topology>
    </subcellularLocation>
</comment>
<dbReference type="InterPro" id="IPR020846">
    <property type="entry name" value="MFS_dom"/>
</dbReference>
<dbReference type="Pfam" id="PF12832">
    <property type="entry name" value="MFS_1_like"/>
    <property type="match status" value="1"/>
</dbReference>
<dbReference type="Proteomes" id="UP001190700">
    <property type="component" value="Unassembled WGS sequence"/>
</dbReference>
<feature type="transmembrane region" description="Helical" evidence="7">
    <location>
        <begin position="278"/>
        <end position="301"/>
    </location>
</feature>
<organism evidence="9 10">
    <name type="scientific">Cymbomonas tetramitiformis</name>
    <dbReference type="NCBI Taxonomy" id="36881"/>
    <lineage>
        <taxon>Eukaryota</taxon>
        <taxon>Viridiplantae</taxon>
        <taxon>Chlorophyta</taxon>
        <taxon>Pyramimonadophyceae</taxon>
        <taxon>Pyramimonadales</taxon>
        <taxon>Pyramimonadaceae</taxon>
        <taxon>Cymbomonas</taxon>
    </lineage>
</organism>
<dbReference type="SUPFAM" id="SSF103473">
    <property type="entry name" value="MFS general substrate transporter"/>
    <property type="match status" value="1"/>
</dbReference>
<evidence type="ECO:0000256" key="3">
    <source>
        <dbReference type="ARBA" id="ARBA00022692"/>
    </source>
</evidence>
<name>A0AAE0FSR9_9CHLO</name>
<dbReference type="Gene3D" id="1.20.1250.20">
    <property type="entry name" value="MFS general substrate transporter like domains"/>
    <property type="match status" value="2"/>
</dbReference>
<evidence type="ECO:0000256" key="4">
    <source>
        <dbReference type="ARBA" id="ARBA00022989"/>
    </source>
</evidence>
<feature type="transmembrane region" description="Helical" evidence="7">
    <location>
        <begin position="406"/>
        <end position="427"/>
    </location>
</feature>
<feature type="transmembrane region" description="Helical" evidence="7">
    <location>
        <begin position="307"/>
        <end position="330"/>
    </location>
</feature>
<keyword evidence="10" id="KW-1185">Reference proteome</keyword>
<feature type="transmembrane region" description="Helical" evidence="7">
    <location>
        <begin position="99"/>
        <end position="118"/>
    </location>
</feature>
<accession>A0AAE0FSR9</accession>
<sequence length="462" mass="50083">MEAWRAVGASTLLSQTLFGFTDALFLPLSAAIFSTVGIKKTNIGFALAANQVVSTVAAPSCAYIADVTGRHRLCFVLSRFGYWCGVAAMALILDAHNRWTEQHLFVLVLITLTWTGAFKSQSMSLQDAAILELLGPGLKSAYGRIRIFLSGGRCIGAFVSGIIYQSLDYRGSTFGWLVSACFLGVVSCMQQFPNLKAKDTGAVSSEHTHEEDVADSRTQLVEPLLGGEPAESRQPHTVASSEPRHDHRNDCGSREQRTDRALTEHPIRKLLCQSAFNMLLLVSAMNGVAGATFDYYVVLFAKEELKASGLLCGLITTVATVSNVPAFFYGAVALEKLGNAKMMAISMVVGVLRCYCYTLLRTPSVAWLVLPVQLLHGVQFSLFWAAGVDLSSKMASPETQATVQGLFFAAYFGVGSTIGLVSGGWLYEHAGYNKLFVVQGAIIAVALLVFLIELIFKRMLQR</sequence>
<dbReference type="GO" id="GO:0022857">
    <property type="term" value="F:transmembrane transporter activity"/>
    <property type="evidence" value="ECO:0007669"/>
    <property type="project" value="InterPro"/>
</dbReference>
<gene>
    <name evidence="9" type="ORF">CYMTET_26329</name>
</gene>
<dbReference type="PANTHER" id="PTHR16172">
    <property type="entry name" value="MAJOR FACILITATOR SUPERFAMILY DOMAIN-CONTAINING PROTEIN 6-LIKE"/>
    <property type="match status" value="1"/>
</dbReference>
<feature type="region of interest" description="Disordered" evidence="6">
    <location>
        <begin position="226"/>
        <end position="258"/>
    </location>
</feature>
<feature type="compositionally biased region" description="Basic and acidic residues" evidence="6">
    <location>
        <begin position="242"/>
        <end position="258"/>
    </location>
</feature>
<keyword evidence="4 7" id="KW-1133">Transmembrane helix</keyword>
<evidence type="ECO:0000256" key="7">
    <source>
        <dbReference type="SAM" id="Phobius"/>
    </source>
</evidence>
<dbReference type="AlphaFoldDB" id="A0AAE0FSR9"/>
<reference evidence="9 10" key="1">
    <citation type="journal article" date="2015" name="Genome Biol. Evol.">
        <title>Comparative Genomics of a Bacterivorous Green Alga Reveals Evolutionary Causalities and Consequences of Phago-Mixotrophic Mode of Nutrition.</title>
        <authorList>
            <person name="Burns J.A."/>
            <person name="Paasch A."/>
            <person name="Narechania A."/>
            <person name="Kim E."/>
        </authorList>
    </citation>
    <scope>NUCLEOTIDE SEQUENCE [LARGE SCALE GENOMIC DNA]</scope>
    <source>
        <strain evidence="9 10">PLY_AMNH</strain>
    </source>
</reference>
<comment type="caution">
    <text evidence="9">The sequence shown here is derived from an EMBL/GenBank/DDBJ whole genome shotgun (WGS) entry which is preliminary data.</text>
</comment>
<evidence type="ECO:0000313" key="9">
    <source>
        <dbReference type="EMBL" id="KAK3264960.1"/>
    </source>
</evidence>
<evidence type="ECO:0000256" key="5">
    <source>
        <dbReference type="ARBA" id="ARBA00023136"/>
    </source>
</evidence>
<evidence type="ECO:0000256" key="2">
    <source>
        <dbReference type="ARBA" id="ARBA00005241"/>
    </source>
</evidence>
<evidence type="ECO:0000256" key="1">
    <source>
        <dbReference type="ARBA" id="ARBA00004141"/>
    </source>
</evidence>
<keyword evidence="5 7" id="KW-0472">Membrane</keyword>
<evidence type="ECO:0000313" key="10">
    <source>
        <dbReference type="Proteomes" id="UP001190700"/>
    </source>
</evidence>
<feature type="transmembrane region" description="Helical" evidence="7">
    <location>
        <begin position="72"/>
        <end position="93"/>
    </location>
</feature>
<feature type="domain" description="Major facilitator superfamily (MFS) profile" evidence="8">
    <location>
        <begin position="275"/>
        <end position="462"/>
    </location>
</feature>
<dbReference type="PROSITE" id="PS50850">
    <property type="entry name" value="MFS"/>
    <property type="match status" value="1"/>
</dbReference>
<evidence type="ECO:0000259" key="8">
    <source>
        <dbReference type="PROSITE" id="PS50850"/>
    </source>
</evidence>
<dbReference type="InterPro" id="IPR036259">
    <property type="entry name" value="MFS_trans_sf"/>
</dbReference>
<dbReference type="InterPro" id="IPR024989">
    <property type="entry name" value="MFS_assoc_dom"/>
</dbReference>
<dbReference type="InterPro" id="IPR051717">
    <property type="entry name" value="MFS_MFSD6"/>
</dbReference>
<keyword evidence="3 7" id="KW-0812">Transmembrane</keyword>
<dbReference type="EMBL" id="LGRX02014237">
    <property type="protein sequence ID" value="KAK3264960.1"/>
    <property type="molecule type" value="Genomic_DNA"/>
</dbReference>
<comment type="similarity">
    <text evidence="2">Belongs to the major facilitator superfamily. MFSD6 family.</text>
</comment>